<dbReference type="SUPFAM" id="SSF52283">
    <property type="entry name" value="Formate/glycerate dehydrogenase catalytic domain-like"/>
    <property type="match status" value="1"/>
</dbReference>
<dbReference type="PANTHER" id="PTHR43761:SF1">
    <property type="entry name" value="D-ISOMER SPECIFIC 2-HYDROXYACID DEHYDROGENASE CATALYTIC DOMAIN-CONTAINING PROTEIN-RELATED"/>
    <property type="match status" value="1"/>
</dbReference>
<name>A0ABT1T222_9SPHI</name>
<dbReference type="Proteomes" id="UP001204376">
    <property type="component" value="Unassembled WGS sequence"/>
</dbReference>
<dbReference type="InterPro" id="IPR036291">
    <property type="entry name" value="NAD(P)-bd_dom_sf"/>
</dbReference>
<evidence type="ECO:0000256" key="1">
    <source>
        <dbReference type="ARBA" id="ARBA00005854"/>
    </source>
</evidence>
<dbReference type="Gene3D" id="3.40.50.720">
    <property type="entry name" value="NAD(P)-binding Rossmann-like Domain"/>
    <property type="match status" value="2"/>
</dbReference>
<proteinExistence type="inferred from homology"/>
<keyword evidence="8" id="KW-1185">Reference proteome</keyword>
<dbReference type="RefSeq" id="WP_256538856.1">
    <property type="nucleotide sequence ID" value="NZ_JANHOH010000002.1"/>
</dbReference>
<evidence type="ECO:0000256" key="3">
    <source>
        <dbReference type="ARBA" id="ARBA00023027"/>
    </source>
</evidence>
<evidence type="ECO:0000259" key="5">
    <source>
        <dbReference type="Pfam" id="PF00389"/>
    </source>
</evidence>
<keyword evidence="3" id="KW-0520">NAD</keyword>
<comment type="caution">
    <text evidence="7">The sequence shown here is derived from an EMBL/GenBank/DDBJ whole genome shotgun (WGS) entry which is preliminary data.</text>
</comment>
<evidence type="ECO:0000313" key="7">
    <source>
        <dbReference type="EMBL" id="MCQ6958660.1"/>
    </source>
</evidence>
<dbReference type="EMBL" id="JANHOH010000002">
    <property type="protein sequence ID" value="MCQ6958660.1"/>
    <property type="molecule type" value="Genomic_DNA"/>
</dbReference>
<dbReference type="InterPro" id="IPR029753">
    <property type="entry name" value="D-isomer_DH_CS"/>
</dbReference>
<dbReference type="InterPro" id="IPR006139">
    <property type="entry name" value="D-isomer_2_OHA_DH_cat_dom"/>
</dbReference>
<keyword evidence="2 4" id="KW-0560">Oxidoreductase</keyword>
<feature type="domain" description="D-isomer specific 2-hydroxyacid dehydrogenase catalytic" evidence="5">
    <location>
        <begin position="16"/>
        <end position="318"/>
    </location>
</feature>
<sequence>MKIVVLDGYTLNPGDISWEALKNLGEVEIYDRTPPDKVLERSMGADVLLSNKTLVDEAVINQLPNLKYIGVSATGYNVIDVEAAKNKGIIVSNVPGYGTASVVQLTFALLLELAQHVQQHSDSVMTGDWARAADFCYWNSPLVELAGKTIGIIGFGNIGQKVGDVATAFGMNIIGNSRTHTDQSHRKNFRWADIPELLEQSDVVSIHCPLFPETKGLINTENLKRMKPSAFLLNTSRGPIVVDQDLADALNNDIIAGAGIDVLSVEPPQADNPLFKAKNCIITPHIAWATKEARTRLMETVVSNLAAFINGSPVNVVNK</sequence>
<dbReference type="Pfam" id="PF00389">
    <property type="entry name" value="2-Hacid_dh"/>
    <property type="match status" value="1"/>
</dbReference>
<comment type="similarity">
    <text evidence="1 4">Belongs to the D-isomer specific 2-hydroxyacid dehydrogenase family.</text>
</comment>
<dbReference type="PROSITE" id="PS00670">
    <property type="entry name" value="D_2_HYDROXYACID_DH_2"/>
    <property type="match status" value="1"/>
</dbReference>
<gene>
    <name evidence="7" type="ORF">NPE20_11855</name>
</gene>
<accession>A0ABT1T222</accession>
<protein>
    <submittedName>
        <fullName evidence="7">D-2-hydroxyacid dehydrogenase</fullName>
    </submittedName>
</protein>
<dbReference type="Pfam" id="PF02826">
    <property type="entry name" value="2-Hacid_dh_C"/>
    <property type="match status" value="1"/>
</dbReference>
<organism evidence="7 8">
    <name type="scientific">Mucilaginibacter aquariorum</name>
    <dbReference type="NCBI Taxonomy" id="2967225"/>
    <lineage>
        <taxon>Bacteria</taxon>
        <taxon>Pseudomonadati</taxon>
        <taxon>Bacteroidota</taxon>
        <taxon>Sphingobacteriia</taxon>
        <taxon>Sphingobacteriales</taxon>
        <taxon>Sphingobacteriaceae</taxon>
        <taxon>Mucilaginibacter</taxon>
    </lineage>
</organism>
<feature type="domain" description="D-isomer specific 2-hydroxyacid dehydrogenase NAD-binding" evidence="6">
    <location>
        <begin position="107"/>
        <end position="287"/>
    </location>
</feature>
<dbReference type="PANTHER" id="PTHR43761">
    <property type="entry name" value="D-ISOMER SPECIFIC 2-HYDROXYACID DEHYDROGENASE FAMILY PROTEIN (AFU_ORTHOLOGUE AFUA_1G13630)"/>
    <property type="match status" value="1"/>
</dbReference>
<dbReference type="InterPro" id="IPR006140">
    <property type="entry name" value="D-isomer_DH_NAD-bd"/>
</dbReference>
<dbReference type="PROSITE" id="PS00671">
    <property type="entry name" value="D_2_HYDROXYACID_DH_3"/>
    <property type="match status" value="1"/>
</dbReference>
<evidence type="ECO:0000313" key="8">
    <source>
        <dbReference type="Proteomes" id="UP001204376"/>
    </source>
</evidence>
<dbReference type="SUPFAM" id="SSF51735">
    <property type="entry name" value="NAD(P)-binding Rossmann-fold domains"/>
    <property type="match status" value="1"/>
</dbReference>
<evidence type="ECO:0000256" key="4">
    <source>
        <dbReference type="RuleBase" id="RU003719"/>
    </source>
</evidence>
<evidence type="ECO:0000259" key="6">
    <source>
        <dbReference type="Pfam" id="PF02826"/>
    </source>
</evidence>
<dbReference type="InterPro" id="IPR050418">
    <property type="entry name" value="D-iso_2-hydroxyacid_DH_PdxB"/>
</dbReference>
<evidence type="ECO:0000256" key="2">
    <source>
        <dbReference type="ARBA" id="ARBA00023002"/>
    </source>
</evidence>
<reference evidence="7 8" key="1">
    <citation type="submission" date="2022-07" db="EMBL/GenBank/DDBJ databases">
        <title>Mucilaginibacter sp. JC4.</title>
        <authorList>
            <person name="Le V."/>
            <person name="Ko S.-R."/>
            <person name="Ahn C.-Y."/>
            <person name="Oh H.-M."/>
        </authorList>
    </citation>
    <scope>NUCLEOTIDE SEQUENCE [LARGE SCALE GENOMIC DNA]</scope>
    <source>
        <strain evidence="7 8">JC4</strain>
    </source>
</reference>
<dbReference type="CDD" id="cd12162">
    <property type="entry name" value="2-Hacid_dh_4"/>
    <property type="match status" value="1"/>
</dbReference>